<dbReference type="PROSITE" id="PS51257">
    <property type="entry name" value="PROKAR_LIPOPROTEIN"/>
    <property type="match status" value="1"/>
</dbReference>
<keyword evidence="2" id="KW-0449">Lipoprotein</keyword>
<keyword evidence="1" id="KW-0812">Transmembrane</keyword>
<organism evidence="2 3">
    <name type="scientific">Bibersteinia trehalosi USDA-ARS-USMARC-190</name>
    <dbReference type="NCBI Taxonomy" id="1263832"/>
    <lineage>
        <taxon>Bacteria</taxon>
        <taxon>Pseudomonadati</taxon>
        <taxon>Pseudomonadota</taxon>
        <taxon>Gammaproteobacteria</taxon>
        <taxon>Pasteurellales</taxon>
        <taxon>Pasteurellaceae</taxon>
        <taxon>Bibersteinia</taxon>
    </lineage>
</organism>
<protein>
    <submittedName>
        <fullName evidence="2">Lipoprotein</fullName>
    </submittedName>
</protein>
<gene>
    <name evidence="2" type="ORF">F544_3370</name>
</gene>
<dbReference type="PATRIC" id="fig|1263832.3.peg.338"/>
<reference evidence="2 3" key="1">
    <citation type="submission" date="2013-12" db="EMBL/GenBank/DDBJ databases">
        <title>Annotation of the Bibersteinia trehalosi USDA-ARS-USMARC-190 complete genome.</title>
        <authorList>
            <person name="Harhay G.P."/>
            <person name="McVey S."/>
            <person name="Clawson M.L."/>
            <person name="Bono J."/>
            <person name="Heaton M.P."/>
            <person name="Chitko-Mckown C.G."/>
            <person name="Harhay D.M."/>
            <person name="Smith T.P.L."/>
        </authorList>
    </citation>
    <scope>NUCLEOTIDE SEQUENCE [LARGE SCALE GENOMIC DNA]</scope>
    <source>
        <strain evidence="2 3">USDA-ARS-USMARC-190</strain>
    </source>
</reference>
<accession>W0R479</accession>
<name>W0R479_BIBTR</name>
<keyword evidence="1" id="KW-0472">Membrane</keyword>
<proteinExistence type="predicted"/>
<dbReference type="RefSeq" id="WP_025288864.1">
    <property type="nucleotide sequence ID" value="NZ_CP006956.1"/>
</dbReference>
<dbReference type="Proteomes" id="UP000019086">
    <property type="component" value="Chromosome"/>
</dbReference>
<feature type="transmembrane region" description="Helical" evidence="1">
    <location>
        <begin position="187"/>
        <end position="217"/>
    </location>
</feature>
<evidence type="ECO:0000313" key="3">
    <source>
        <dbReference type="Proteomes" id="UP000019086"/>
    </source>
</evidence>
<dbReference type="KEGG" id="btra:F544_3370"/>
<evidence type="ECO:0000256" key="1">
    <source>
        <dbReference type="SAM" id="Phobius"/>
    </source>
</evidence>
<dbReference type="EMBL" id="CP006956">
    <property type="protein sequence ID" value="AHG85571.1"/>
    <property type="molecule type" value="Genomic_DNA"/>
</dbReference>
<dbReference type="AlphaFoldDB" id="W0R479"/>
<sequence>MRYLVLLLTFFFVSCESYIHRTENINEQLHAFIFDGQRMYALGKHSDYLFENQDVTAFQQFIVSPFAQHILAVDLNFNGTDEKIFAEYAVYLDPKNYSQAEQDRLQKQFWFNPLSKIKADVVNKMPSSLNWEKGNPALKRQYRAVGKRMVLKNREELLAKYARNMPLTIAYQHHFTRNRVSEEVKDVVFSLTFTAMLPITSLMALASLPVFIPVIIFSDK</sequence>
<evidence type="ECO:0000313" key="2">
    <source>
        <dbReference type="EMBL" id="AHG85571.1"/>
    </source>
</evidence>
<dbReference type="HOGENOM" id="CLU_1193459_0_0_6"/>
<keyword evidence="1" id="KW-1133">Transmembrane helix</keyword>